<dbReference type="InterPro" id="IPR024616">
    <property type="entry name" value="Pherophorin"/>
</dbReference>
<evidence type="ECO:0000313" key="2">
    <source>
        <dbReference type="EMBL" id="GIL81009.1"/>
    </source>
</evidence>
<name>A0A8J4CDW9_9CHLO</name>
<dbReference type="Pfam" id="PF12499">
    <property type="entry name" value="DUF3707"/>
    <property type="match status" value="1"/>
</dbReference>
<feature type="non-terminal residue" evidence="2">
    <location>
        <position position="1"/>
    </location>
</feature>
<comment type="caution">
    <text evidence="2">The sequence shown here is derived from an EMBL/GenBank/DDBJ whole genome shotgun (WGS) entry which is preliminary data.</text>
</comment>
<protein>
    <recommendedName>
        <fullName evidence="1">Pherophorin domain-containing protein</fullName>
    </recommendedName>
</protein>
<sequence length="313" mass="33611">PPPPPSPPPPPAPCNVCVNVSLSLAADHSNAVQHRFTPEQCTAHASEIAADIVREAANVNASISHPFTLKACEDNYFDLCGTFEDAAQCTQINNEGEMVTSWLDRIIRPNGEGDGCTKELAGHEVHVDAAGSLPGCFEASASITCTSPKVPPPNFPSCNCTTKLGTTPFEVMPNNTATRPGRRNTTTFFCFGFRKTIAAPDALCANAEVLQKVEIHADENLRRNLIGFSIKPSDGVKYAFIKPSWGALGTNITKVTPLGWTREQLDGGEVCMELDNSIPLGQFCIDSTGSNSCFISLFDPFLKCCPVYDVAFP</sequence>
<organism evidence="2 3">
    <name type="scientific">Volvox reticuliferus</name>
    <dbReference type="NCBI Taxonomy" id="1737510"/>
    <lineage>
        <taxon>Eukaryota</taxon>
        <taxon>Viridiplantae</taxon>
        <taxon>Chlorophyta</taxon>
        <taxon>core chlorophytes</taxon>
        <taxon>Chlorophyceae</taxon>
        <taxon>CS clade</taxon>
        <taxon>Chlamydomonadales</taxon>
        <taxon>Volvocaceae</taxon>
        <taxon>Volvox</taxon>
    </lineage>
</organism>
<feature type="domain" description="Pherophorin" evidence="1">
    <location>
        <begin position="155"/>
        <end position="306"/>
    </location>
</feature>
<evidence type="ECO:0000313" key="3">
    <source>
        <dbReference type="Proteomes" id="UP000747110"/>
    </source>
</evidence>
<dbReference type="EMBL" id="BNCP01000020">
    <property type="protein sequence ID" value="GIL81009.1"/>
    <property type="molecule type" value="Genomic_DNA"/>
</dbReference>
<proteinExistence type="predicted"/>
<gene>
    <name evidence="2" type="ORF">Vretifemale_10149</name>
</gene>
<dbReference type="AlphaFoldDB" id="A0A8J4CDW9"/>
<dbReference type="Proteomes" id="UP000747110">
    <property type="component" value="Unassembled WGS sequence"/>
</dbReference>
<accession>A0A8J4CDW9</accession>
<evidence type="ECO:0000259" key="1">
    <source>
        <dbReference type="Pfam" id="PF12499"/>
    </source>
</evidence>
<keyword evidence="3" id="KW-1185">Reference proteome</keyword>
<reference evidence="2" key="1">
    <citation type="journal article" date="2021" name="Proc. Natl. Acad. Sci. U.S.A.">
        <title>Three genomes in the algal genus Volvox reveal the fate of a haploid sex-determining region after a transition to homothallism.</title>
        <authorList>
            <person name="Yamamoto K."/>
            <person name="Hamaji T."/>
            <person name="Kawai-Toyooka H."/>
            <person name="Matsuzaki R."/>
            <person name="Takahashi F."/>
            <person name="Nishimura Y."/>
            <person name="Kawachi M."/>
            <person name="Noguchi H."/>
            <person name="Minakuchi Y."/>
            <person name="Umen J.G."/>
            <person name="Toyoda A."/>
            <person name="Nozaki H."/>
        </authorList>
    </citation>
    <scope>NUCLEOTIDE SEQUENCE</scope>
    <source>
        <strain evidence="2">NIES-3786</strain>
    </source>
</reference>